<dbReference type="GO" id="GO:0071949">
    <property type="term" value="F:FAD binding"/>
    <property type="evidence" value="ECO:0007669"/>
    <property type="project" value="InterPro"/>
</dbReference>
<dbReference type="InterPro" id="IPR050416">
    <property type="entry name" value="FAD-linked_Oxidoreductase"/>
</dbReference>
<evidence type="ECO:0000256" key="4">
    <source>
        <dbReference type="ARBA" id="ARBA00023002"/>
    </source>
</evidence>
<dbReference type="PANTHER" id="PTHR42973:SF22">
    <property type="entry name" value="FAD-BINDING PCMH-TYPE DOMAIN-CONTAINING PROTEIN-RELATED"/>
    <property type="match status" value="1"/>
</dbReference>
<dbReference type="InterPro" id="IPR016166">
    <property type="entry name" value="FAD-bd_PCMH"/>
</dbReference>
<dbReference type="PROSITE" id="PS51387">
    <property type="entry name" value="FAD_PCMH"/>
    <property type="match status" value="1"/>
</dbReference>
<evidence type="ECO:0000259" key="7">
    <source>
        <dbReference type="PROSITE" id="PS51387"/>
    </source>
</evidence>
<keyword evidence="4" id="KW-0560">Oxidoreductase</keyword>
<reference evidence="8" key="1">
    <citation type="journal article" date="2020" name="Stud. Mycol.">
        <title>101 Dothideomycetes genomes: a test case for predicting lifestyles and emergence of pathogens.</title>
        <authorList>
            <person name="Haridas S."/>
            <person name="Albert R."/>
            <person name="Binder M."/>
            <person name="Bloem J."/>
            <person name="Labutti K."/>
            <person name="Salamov A."/>
            <person name="Andreopoulos B."/>
            <person name="Baker S."/>
            <person name="Barry K."/>
            <person name="Bills G."/>
            <person name="Bluhm B."/>
            <person name="Cannon C."/>
            <person name="Castanera R."/>
            <person name="Culley D."/>
            <person name="Daum C."/>
            <person name="Ezra D."/>
            <person name="Gonzalez J."/>
            <person name="Henrissat B."/>
            <person name="Kuo A."/>
            <person name="Liang C."/>
            <person name="Lipzen A."/>
            <person name="Lutzoni F."/>
            <person name="Magnuson J."/>
            <person name="Mondo S."/>
            <person name="Nolan M."/>
            <person name="Ohm R."/>
            <person name="Pangilinan J."/>
            <person name="Park H.-J."/>
            <person name="Ramirez L."/>
            <person name="Alfaro M."/>
            <person name="Sun H."/>
            <person name="Tritt A."/>
            <person name="Yoshinaga Y."/>
            <person name="Zwiers L.-H."/>
            <person name="Turgeon B."/>
            <person name="Goodwin S."/>
            <person name="Spatafora J."/>
            <person name="Crous P."/>
            <person name="Grigoriev I."/>
        </authorList>
    </citation>
    <scope>NUCLEOTIDE SEQUENCE</scope>
    <source>
        <strain evidence="8">CBS 133067</strain>
    </source>
</reference>
<feature type="signal peptide" evidence="6">
    <location>
        <begin position="1"/>
        <end position="25"/>
    </location>
</feature>
<accession>A0A9P4MAL2</accession>
<protein>
    <submittedName>
        <fullName evidence="8">FAD-binding domain-containing protein</fullName>
    </submittedName>
</protein>
<keyword evidence="6" id="KW-0732">Signal</keyword>
<dbReference type="EMBL" id="ML978122">
    <property type="protein sequence ID" value="KAF2103375.1"/>
    <property type="molecule type" value="Genomic_DNA"/>
</dbReference>
<dbReference type="Proteomes" id="UP000799772">
    <property type="component" value="Unassembled WGS sequence"/>
</dbReference>
<comment type="similarity">
    <text evidence="1">Belongs to the oxygen-dependent FAD-linked oxidoreductase family.</text>
</comment>
<evidence type="ECO:0000256" key="3">
    <source>
        <dbReference type="ARBA" id="ARBA00022827"/>
    </source>
</evidence>
<organism evidence="8 9">
    <name type="scientific">Rhizodiscina lignyota</name>
    <dbReference type="NCBI Taxonomy" id="1504668"/>
    <lineage>
        <taxon>Eukaryota</taxon>
        <taxon>Fungi</taxon>
        <taxon>Dikarya</taxon>
        <taxon>Ascomycota</taxon>
        <taxon>Pezizomycotina</taxon>
        <taxon>Dothideomycetes</taxon>
        <taxon>Pleosporomycetidae</taxon>
        <taxon>Aulographales</taxon>
        <taxon>Rhizodiscinaceae</taxon>
        <taxon>Rhizodiscina</taxon>
    </lineage>
</organism>
<dbReference type="OrthoDB" id="2151789at2759"/>
<comment type="caution">
    <text evidence="8">The sequence shown here is derived from an EMBL/GenBank/DDBJ whole genome shotgun (WGS) entry which is preliminary data.</text>
</comment>
<dbReference type="PANTHER" id="PTHR42973">
    <property type="entry name" value="BINDING OXIDOREDUCTASE, PUTATIVE (AFU_ORTHOLOGUE AFUA_1G17690)-RELATED"/>
    <property type="match status" value="1"/>
</dbReference>
<dbReference type="InterPro" id="IPR036318">
    <property type="entry name" value="FAD-bd_PCMH-like_sf"/>
</dbReference>
<dbReference type="GO" id="GO:0016491">
    <property type="term" value="F:oxidoreductase activity"/>
    <property type="evidence" value="ECO:0007669"/>
    <property type="project" value="UniProtKB-KW"/>
</dbReference>
<evidence type="ECO:0000313" key="9">
    <source>
        <dbReference type="Proteomes" id="UP000799772"/>
    </source>
</evidence>
<evidence type="ECO:0000256" key="1">
    <source>
        <dbReference type="ARBA" id="ARBA00005466"/>
    </source>
</evidence>
<evidence type="ECO:0000256" key="6">
    <source>
        <dbReference type="SAM" id="SignalP"/>
    </source>
</evidence>
<proteinExistence type="inferred from homology"/>
<name>A0A9P4MAL2_9PEZI</name>
<feature type="domain" description="FAD-binding PCMH-type" evidence="7">
    <location>
        <begin position="81"/>
        <end position="259"/>
    </location>
</feature>
<evidence type="ECO:0000256" key="5">
    <source>
        <dbReference type="SAM" id="MobiDB-lite"/>
    </source>
</evidence>
<dbReference type="Gene3D" id="3.30.465.10">
    <property type="match status" value="1"/>
</dbReference>
<dbReference type="AlphaFoldDB" id="A0A9P4MAL2"/>
<sequence length="542" mass="59485">MFALPSSLTLLVACAALLNPPLTTAQDSQIPLQSVEEVTKALKESGSCCDAISSLLPGKVFSKGESEYQDYTQSFWMQNARELSPRCVVIPSDVAEVSTAISVLGAAHSEGMEDGCKFAIRSGPHATHAKASNIEDGVVVYLKKLNDITISEDQSFVSVGPGTLLGEVYGKLDPMDLTIISGRDSNLGMGGLTMGGGISFLSPRYGFSCDHVLNYEVVLSSGAVVSANATSNPDLYRALKGGNNNFGVVTRFDFTIIQQGKFWGGVIVSDIENRNAYFDFIEKSLDDKVFDPHAALVAQTAYIDGMGWSMMNILTWTKAEENPAYFKELLDLPNNFQNSTRISTMLDFNEELDKSNPHGKRVKVGTFTFKPDAQFMKDYQQMFNETVTSMMDIPGIVVVTAFQPQSKQVLIQSEAYGQGRNSLGFKKEDGDSLILFSLATWDAEEYEERVDKAIKDLNRRGEEEAARRGLLRDFIYMSYAGPWQDPIGGYGKENVEFMRKVSKEYDPSQLFQLKVPSGFKLSKAEGQGRAESASRAGGSDEL</sequence>
<dbReference type="Pfam" id="PF01565">
    <property type="entry name" value="FAD_binding_4"/>
    <property type="match status" value="1"/>
</dbReference>
<evidence type="ECO:0000256" key="2">
    <source>
        <dbReference type="ARBA" id="ARBA00022630"/>
    </source>
</evidence>
<dbReference type="SUPFAM" id="SSF56176">
    <property type="entry name" value="FAD-binding/transporter-associated domain-like"/>
    <property type="match status" value="1"/>
</dbReference>
<keyword evidence="3" id="KW-0274">FAD</keyword>
<feature type="chain" id="PRO_5040128921" evidence="6">
    <location>
        <begin position="26"/>
        <end position="542"/>
    </location>
</feature>
<dbReference type="InterPro" id="IPR016169">
    <property type="entry name" value="FAD-bd_PCMH_sub2"/>
</dbReference>
<keyword evidence="2" id="KW-0285">Flavoprotein</keyword>
<evidence type="ECO:0000313" key="8">
    <source>
        <dbReference type="EMBL" id="KAF2103375.1"/>
    </source>
</evidence>
<dbReference type="InterPro" id="IPR006094">
    <property type="entry name" value="Oxid_FAD_bind_N"/>
</dbReference>
<gene>
    <name evidence="8" type="ORF">NA57DRAFT_72350</name>
</gene>
<feature type="region of interest" description="Disordered" evidence="5">
    <location>
        <begin position="522"/>
        <end position="542"/>
    </location>
</feature>
<keyword evidence="9" id="KW-1185">Reference proteome</keyword>